<evidence type="ECO:0000256" key="3">
    <source>
        <dbReference type="ARBA" id="ARBA00023163"/>
    </source>
</evidence>
<gene>
    <name evidence="5" type="ORF">RGQ13_06390</name>
</gene>
<evidence type="ECO:0000256" key="2">
    <source>
        <dbReference type="ARBA" id="ARBA00023125"/>
    </source>
</evidence>
<dbReference type="Pfam" id="PF12625">
    <property type="entry name" value="Arabinose_bd"/>
    <property type="match status" value="1"/>
</dbReference>
<dbReference type="InterPro" id="IPR009057">
    <property type="entry name" value="Homeodomain-like_sf"/>
</dbReference>
<keyword evidence="3" id="KW-0804">Transcription</keyword>
<organism evidence="5 6">
    <name type="scientific">Thalassotalea psychrophila</name>
    <dbReference type="NCBI Taxonomy" id="3065647"/>
    <lineage>
        <taxon>Bacteria</taxon>
        <taxon>Pseudomonadati</taxon>
        <taxon>Pseudomonadota</taxon>
        <taxon>Gammaproteobacteria</taxon>
        <taxon>Alteromonadales</taxon>
        <taxon>Colwelliaceae</taxon>
        <taxon>Thalassotalea</taxon>
    </lineage>
</organism>
<dbReference type="Pfam" id="PF12833">
    <property type="entry name" value="HTH_18"/>
    <property type="match status" value="1"/>
</dbReference>
<protein>
    <submittedName>
        <fullName evidence="5">Helix-turn-helix domain-containing protein</fullName>
    </submittedName>
</protein>
<proteinExistence type="predicted"/>
<reference evidence="6" key="1">
    <citation type="submission" date="2023-09" db="EMBL/GenBank/DDBJ databases">
        <authorList>
            <person name="Li S."/>
            <person name="Li X."/>
            <person name="Zhang C."/>
            <person name="Zhao Z."/>
        </authorList>
    </citation>
    <scope>NUCLEOTIDE SEQUENCE [LARGE SCALE GENOMIC DNA]</scope>
    <source>
        <strain evidence="6">SQ149</strain>
    </source>
</reference>
<dbReference type="PROSITE" id="PS01124">
    <property type="entry name" value="HTH_ARAC_FAMILY_2"/>
    <property type="match status" value="1"/>
</dbReference>
<dbReference type="EMBL" id="CP134145">
    <property type="protein sequence ID" value="WNC73619.1"/>
    <property type="molecule type" value="Genomic_DNA"/>
</dbReference>
<keyword evidence="1" id="KW-0805">Transcription regulation</keyword>
<evidence type="ECO:0000256" key="1">
    <source>
        <dbReference type="ARBA" id="ARBA00023015"/>
    </source>
</evidence>
<keyword evidence="6" id="KW-1185">Reference proteome</keyword>
<keyword evidence="2" id="KW-0238">DNA-binding</keyword>
<dbReference type="RefSeq" id="WP_348392730.1">
    <property type="nucleotide sequence ID" value="NZ_CP134145.1"/>
</dbReference>
<evidence type="ECO:0000259" key="4">
    <source>
        <dbReference type="PROSITE" id="PS01124"/>
    </source>
</evidence>
<accession>A0ABY9TXN0</accession>
<dbReference type="PANTHER" id="PTHR47894">
    <property type="entry name" value="HTH-TYPE TRANSCRIPTIONAL REGULATOR GADX"/>
    <property type="match status" value="1"/>
</dbReference>
<evidence type="ECO:0000313" key="6">
    <source>
        <dbReference type="Proteomes" id="UP001258994"/>
    </source>
</evidence>
<dbReference type="InterPro" id="IPR032687">
    <property type="entry name" value="AraC-type_N"/>
</dbReference>
<dbReference type="Gene3D" id="1.10.10.60">
    <property type="entry name" value="Homeodomain-like"/>
    <property type="match status" value="1"/>
</dbReference>
<feature type="domain" description="HTH araC/xylS-type" evidence="4">
    <location>
        <begin position="227"/>
        <end position="325"/>
    </location>
</feature>
<sequence>MKPSMYLLKASHLTPFIKVMESHELPVEELLHRAGLSRKNLDDDENLIFESKVWELIALASEYEGMENLGFITTQTTPLSDYGTFFDELLNQKNLKTMLNYFVKHMNMQSNCLTYWLSEHKGYFWICRPGTPLLTRGAWQVEQHVMSLIVKLIRAFIGPKWSPTRIGIQSIVDTGIDQFDFFKDTVILPGQKFSSIPVELKYLTKKPLITALAITTKAQNIPDSFVTSLKRLLKQHYFGDEWSAIVIASGLNMSVSTLKRKLASYNTTLREVIDEVRFSQAKALLKKAKINNDKIAKELGYQYTPNFVRAFKRWSGISPTAYQASLGKTKVS</sequence>
<dbReference type="InterPro" id="IPR018060">
    <property type="entry name" value="HTH_AraC"/>
</dbReference>
<dbReference type="SMART" id="SM00342">
    <property type="entry name" value="HTH_ARAC"/>
    <property type="match status" value="1"/>
</dbReference>
<dbReference type="SUPFAM" id="SSF46689">
    <property type="entry name" value="Homeodomain-like"/>
    <property type="match status" value="1"/>
</dbReference>
<dbReference type="PANTHER" id="PTHR47894:SF1">
    <property type="entry name" value="HTH-TYPE TRANSCRIPTIONAL REGULATOR VQSM"/>
    <property type="match status" value="1"/>
</dbReference>
<dbReference type="Proteomes" id="UP001258994">
    <property type="component" value="Chromosome"/>
</dbReference>
<evidence type="ECO:0000313" key="5">
    <source>
        <dbReference type="EMBL" id="WNC73619.1"/>
    </source>
</evidence>
<name>A0ABY9TXN0_9GAMM</name>